<keyword evidence="7" id="KW-0436">Ligase</keyword>
<dbReference type="Pfam" id="PF04932">
    <property type="entry name" value="Wzy_C"/>
    <property type="match status" value="1"/>
</dbReference>
<reference evidence="7" key="1">
    <citation type="submission" date="2022-04" db="EMBL/GenBank/DDBJ databases">
        <title>Lysobacter sp. CAU 1642 isolated from sea sand.</title>
        <authorList>
            <person name="Kim W."/>
        </authorList>
    </citation>
    <scope>NUCLEOTIDE SEQUENCE</scope>
    <source>
        <strain evidence="7">CAU 1642</strain>
    </source>
</reference>
<feature type="transmembrane region" description="Helical" evidence="5">
    <location>
        <begin position="376"/>
        <end position="396"/>
    </location>
</feature>
<comment type="caution">
    <text evidence="7">The sequence shown here is derived from an EMBL/GenBank/DDBJ whole genome shotgun (WGS) entry which is preliminary data.</text>
</comment>
<protein>
    <submittedName>
        <fullName evidence="7">O-antigen ligase family protein</fullName>
    </submittedName>
</protein>
<evidence type="ECO:0000256" key="3">
    <source>
        <dbReference type="ARBA" id="ARBA00022989"/>
    </source>
</evidence>
<keyword evidence="4 5" id="KW-0472">Membrane</keyword>
<gene>
    <name evidence="7" type="ORF">M0G41_04280</name>
</gene>
<evidence type="ECO:0000256" key="2">
    <source>
        <dbReference type="ARBA" id="ARBA00022692"/>
    </source>
</evidence>
<comment type="subcellular location">
    <subcellularLocation>
        <location evidence="1">Membrane</location>
        <topology evidence="1">Multi-pass membrane protein</topology>
    </subcellularLocation>
</comment>
<feature type="transmembrane region" description="Helical" evidence="5">
    <location>
        <begin position="174"/>
        <end position="203"/>
    </location>
</feature>
<evidence type="ECO:0000313" key="8">
    <source>
        <dbReference type="Proteomes" id="UP001431449"/>
    </source>
</evidence>
<name>A0ABT0GEB0_9GAMM</name>
<feature type="domain" description="O-antigen ligase-related" evidence="6">
    <location>
        <begin position="178"/>
        <end position="334"/>
    </location>
</feature>
<dbReference type="PANTHER" id="PTHR37422">
    <property type="entry name" value="TEICHURONIC ACID BIOSYNTHESIS PROTEIN TUAE"/>
    <property type="match status" value="1"/>
</dbReference>
<sequence length="410" mass="43572">MAERLAVGLFIACFALLPFGRLVELPMAIAALLGLGLLRHAPRPWERWQLNFASLVFAAYWIPELVSALDAVDLRRSWGEVAVDLRYLPMLWYFADRLCGDGAQRRVQGALAVIVGLWVLDALVQAASGWSLGGAGSQDRLSGIFGADHLKLGAMVAVLGVFLLNLSLRWHPLLAGLAALAVLGVVLLAGTRAAWIMLAVVLLGLGLARFGARRALLGLLVAVLLGGALGALGYRSSDSFAARIDRSVAVLSGDRAGIDHALAFRLPIWETALGMTVAHPFNGVGVRGFRVAYEEYADEDDRWIGFDGEHGAAHAHNIVLELLSETGLVGLLAWGIAAFAAWRGWIWASPERRALALAPGVALLAMLFPLNTHYAVYSSVWGGLLLLLAALYAAALRPKAGDLPSSGAGG</sequence>
<dbReference type="InterPro" id="IPR007016">
    <property type="entry name" value="O-antigen_ligase-rel_domated"/>
</dbReference>
<feature type="transmembrane region" description="Helical" evidence="5">
    <location>
        <begin position="215"/>
        <end position="234"/>
    </location>
</feature>
<keyword evidence="3 5" id="KW-1133">Transmembrane helix</keyword>
<dbReference type="GO" id="GO:0016874">
    <property type="term" value="F:ligase activity"/>
    <property type="evidence" value="ECO:0007669"/>
    <property type="project" value="UniProtKB-KW"/>
</dbReference>
<evidence type="ECO:0000256" key="4">
    <source>
        <dbReference type="ARBA" id="ARBA00023136"/>
    </source>
</evidence>
<dbReference type="InterPro" id="IPR051533">
    <property type="entry name" value="WaaL-like"/>
</dbReference>
<dbReference type="Proteomes" id="UP001431449">
    <property type="component" value="Unassembled WGS sequence"/>
</dbReference>
<dbReference type="EMBL" id="JALNMH010000002">
    <property type="protein sequence ID" value="MCK7592884.1"/>
    <property type="molecule type" value="Genomic_DNA"/>
</dbReference>
<evidence type="ECO:0000256" key="5">
    <source>
        <dbReference type="SAM" id="Phobius"/>
    </source>
</evidence>
<evidence type="ECO:0000256" key="1">
    <source>
        <dbReference type="ARBA" id="ARBA00004141"/>
    </source>
</evidence>
<accession>A0ABT0GEB0</accession>
<evidence type="ECO:0000259" key="6">
    <source>
        <dbReference type="Pfam" id="PF04932"/>
    </source>
</evidence>
<dbReference type="PANTHER" id="PTHR37422:SF21">
    <property type="entry name" value="EXOQ-LIKE PROTEIN"/>
    <property type="match status" value="1"/>
</dbReference>
<keyword evidence="2 5" id="KW-0812">Transmembrane</keyword>
<organism evidence="7 8">
    <name type="scientific">Pseudomarimonas salicorniae</name>
    <dbReference type="NCBI Taxonomy" id="2933270"/>
    <lineage>
        <taxon>Bacteria</taxon>
        <taxon>Pseudomonadati</taxon>
        <taxon>Pseudomonadota</taxon>
        <taxon>Gammaproteobacteria</taxon>
        <taxon>Lysobacterales</taxon>
        <taxon>Lysobacteraceae</taxon>
        <taxon>Pseudomarimonas</taxon>
    </lineage>
</organism>
<feature type="transmembrane region" description="Helical" evidence="5">
    <location>
        <begin position="150"/>
        <end position="168"/>
    </location>
</feature>
<proteinExistence type="predicted"/>
<keyword evidence="8" id="KW-1185">Reference proteome</keyword>
<evidence type="ECO:0000313" key="7">
    <source>
        <dbReference type="EMBL" id="MCK7592884.1"/>
    </source>
</evidence>
<dbReference type="RefSeq" id="WP_248205472.1">
    <property type="nucleotide sequence ID" value="NZ_JALNMH010000002.1"/>
</dbReference>